<dbReference type="eggNOG" id="COG5614">
    <property type="taxonomic scope" value="Bacteria"/>
</dbReference>
<sequence>MRTFDPGAFSARLDLMAPTFTSDGQGGAAENWSEVAKLWARVEPVSIAFDEEANGEVVRLTHEVWMRMRSDLAPGMRLTRGGRVFRINGWRDPDETGRYLVCRCEEIEP</sequence>
<dbReference type="OrthoDB" id="7570189at2"/>
<accession>A0A1U9Z578</accession>
<name>A0A1U9Z578_9HYPH</name>
<dbReference type="InterPro" id="IPR038666">
    <property type="entry name" value="SSP1_head-tail_sf"/>
</dbReference>
<dbReference type="KEGG" id="mmed:Mame_03560"/>
<dbReference type="AlphaFoldDB" id="A0A1U9Z578"/>
<evidence type="ECO:0000313" key="2">
    <source>
        <dbReference type="Proteomes" id="UP000191135"/>
    </source>
</evidence>
<dbReference type="NCBIfam" id="TIGR01563">
    <property type="entry name" value="gp16_SPP1"/>
    <property type="match status" value="1"/>
</dbReference>
<reference evidence="1 2" key="1">
    <citation type="submission" date="2017-03" db="EMBL/GenBank/DDBJ databases">
        <title>Foreign affairs: Plasmid Transfer between Roseobacters and Rhizobia.</title>
        <authorList>
            <person name="Bartling P."/>
            <person name="Bunk B."/>
            <person name="Overmann J."/>
            <person name="Brinkmann H."/>
            <person name="Petersen J."/>
        </authorList>
    </citation>
    <scope>NUCLEOTIDE SEQUENCE [LARGE SCALE GENOMIC DNA]</scope>
    <source>
        <strain evidence="1 2">MACL11</strain>
    </source>
</reference>
<proteinExistence type="predicted"/>
<organism evidence="1 2">
    <name type="scientific">Martelella mediterranea DSM 17316</name>
    <dbReference type="NCBI Taxonomy" id="1122214"/>
    <lineage>
        <taxon>Bacteria</taxon>
        <taxon>Pseudomonadati</taxon>
        <taxon>Pseudomonadota</taxon>
        <taxon>Alphaproteobacteria</taxon>
        <taxon>Hyphomicrobiales</taxon>
        <taxon>Aurantimonadaceae</taxon>
        <taxon>Martelella</taxon>
    </lineage>
</organism>
<keyword evidence="2" id="KW-1185">Reference proteome</keyword>
<dbReference type="Proteomes" id="UP000191135">
    <property type="component" value="Chromosome"/>
</dbReference>
<dbReference type="EMBL" id="CP020330">
    <property type="protein sequence ID" value="AQZ52865.1"/>
    <property type="molecule type" value="Genomic_DNA"/>
</dbReference>
<dbReference type="Gene3D" id="2.40.10.270">
    <property type="entry name" value="Bacteriophage SPP1 head-tail adaptor protein"/>
    <property type="match status" value="1"/>
</dbReference>
<evidence type="ECO:0000313" key="1">
    <source>
        <dbReference type="EMBL" id="AQZ52865.1"/>
    </source>
</evidence>
<dbReference type="InterPro" id="IPR008767">
    <property type="entry name" value="Phage_SPP1_head-tail_adaptor"/>
</dbReference>
<dbReference type="RefSeq" id="WP_018066609.1">
    <property type="nucleotide sequence ID" value="NZ_AQWH01000025.1"/>
</dbReference>
<gene>
    <name evidence="1" type="ORF">Mame_03560</name>
</gene>
<dbReference type="Pfam" id="PF05521">
    <property type="entry name" value="Phage_HCP"/>
    <property type="match status" value="1"/>
</dbReference>
<protein>
    <submittedName>
        <fullName evidence="1">Putative phage head-tail adaptor</fullName>
    </submittedName>
</protein>
<dbReference type="STRING" id="1122214.Mame_03560"/>